<dbReference type="Proteomes" id="UP000018144">
    <property type="component" value="Unassembled WGS sequence"/>
</dbReference>
<reference evidence="2 3" key="1">
    <citation type="journal article" date="2013" name="PLoS Genet.">
        <title>The genome and development-dependent transcriptomes of Pyronema confluens: a window into fungal evolution.</title>
        <authorList>
            <person name="Traeger S."/>
            <person name="Altegoer F."/>
            <person name="Freitag M."/>
            <person name="Gabaldon T."/>
            <person name="Kempken F."/>
            <person name="Kumar A."/>
            <person name="Marcet-Houben M."/>
            <person name="Poggeler S."/>
            <person name="Stajich J.E."/>
            <person name="Nowrousian M."/>
        </authorList>
    </citation>
    <scope>NUCLEOTIDE SEQUENCE [LARGE SCALE GENOMIC DNA]</scope>
    <source>
        <strain evidence="3">CBS 100304</strain>
        <tissue evidence="2">Vegetative mycelium</tissue>
    </source>
</reference>
<name>U4LDU9_PYROM</name>
<dbReference type="AlphaFoldDB" id="U4LDU9"/>
<evidence type="ECO:0000313" key="3">
    <source>
        <dbReference type="Proteomes" id="UP000018144"/>
    </source>
</evidence>
<evidence type="ECO:0000313" key="2">
    <source>
        <dbReference type="EMBL" id="CCX30038.1"/>
    </source>
</evidence>
<dbReference type="EMBL" id="HF935415">
    <property type="protein sequence ID" value="CCX30038.1"/>
    <property type="molecule type" value="Genomic_DNA"/>
</dbReference>
<evidence type="ECO:0008006" key="4">
    <source>
        <dbReference type="Google" id="ProtNLM"/>
    </source>
</evidence>
<organism evidence="2 3">
    <name type="scientific">Pyronema omphalodes (strain CBS 100304)</name>
    <name type="common">Pyronema confluens</name>
    <dbReference type="NCBI Taxonomy" id="1076935"/>
    <lineage>
        <taxon>Eukaryota</taxon>
        <taxon>Fungi</taxon>
        <taxon>Dikarya</taxon>
        <taxon>Ascomycota</taxon>
        <taxon>Pezizomycotina</taxon>
        <taxon>Pezizomycetes</taxon>
        <taxon>Pezizales</taxon>
        <taxon>Pyronemataceae</taxon>
        <taxon>Pyronema</taxon>
    </lineage>
</organism>
<dbReference type="STRING" id="1076935.U4LDU9"/>
<dbReference type="eggNOG" id="ENOG502SISH">
    <property type="taxonomic scope" value="Eukaryota"/>
</dbReference>
<gene>
    <name evidence="2" type="ORF">PCON_08030</name>
</gene>
<dbReference type="OrthoDB" id="3903581at2759"/>
<feature type="region of interest" description="Disordered" evidence="1">
    <location>
        <begin position="492"/>
        <end position="517"/>
    </location>
</feature>
<proteinExistence type="predicted"/>
<sequence length="573" mass="64554">MYPEFSSAEIIPTPCEEQSRLDSIPKAQEELSSLELLLFIYNPILECLVSHLPTIDKISFTQTSRTLRYLLYNYSPFFAHLDFRLRVVETANHDEYPLGTVYNLDRLLQSLPIDGRIVSLTLDWTAVSGSFLFSKILDRCQNTLEHLSVRGCRKVSIKHHIVPHFVYQSSISPLGDHANAQTRPALKSLYVYKARGVRRKPFLIDRKPADGDEPSRYLTTLAAQLGIWLDLALCPTPKLRCPRRREILRRGKENFCVPFDKRRSMPSETSHPLSGFQERQLRRAWEELQSQIILCWNCDEPIPDRCEACVHQMTCSHCARPLCHNCSYISRQALGNAVHNAANTPLSASAANMAVTTASSSQWVAMSLLHMTQHQPTDPDDPFEAELSAIRSPLLVPCCRTAPQTHVDNLCPSCFVENDRQKCSLCTRMLCIKHEVERCRKCDVVGGCGRIFCFSSAEERRACGDNETGPARLKDCQRCGKEMCGKCRMSTISTSPAPSSGEDDDGASSSSTNDQQSTQQKTSCDCRVCQEQYYCPTCWPTKPTTCEPTPPLCKMDDEDAIALMRAVRLEHGE</sequence>
<accession>U4LDU9</accession>
<evidence type="ECO:0000256" key="1">
    <source>
        <dbReference type="SAM" id="MobiDB-lite"/>
    </source>
</evidence>
<protein>
    <recommendedName>
        <fullName evidence="4">F-box domain-containing protein</fullName>
    </recommendedName>
</protein>
<keyword evidence="3" id="KW-1185">Reference proteome</keyword>
<feature type="compositionally biased region" description="Low complexity" evidence="1">
    <location>
        <begin position="507"/>
        <end position="517"/>
    </location>
</feature>
<dbReference type="OMA" id="IKHHIVP"/>